<dbReference type="Gene3D" id="3.40.720.10">
    <property type="entry name" value="Alkaline Phosphatase, subunit A"/>
    <property type="match status" value="2"/>
</dbReference>
<evidence type="ECO:0000256" key="2">
    <source>
        <dbReference type="ARBA" id="ARBA00009717"/>
    </source>
</evidence>
<reference evidence="10" key="1">
    <citation type="submission" date="2020-11" db="EMBL/GenBank/DDBJ databases">
        <title>Sequencing the genomes of 1000 actinobacteria strains.</title>
        <authorList>
            <person name="Klenk H.-P."/>
        </authorList>
    </citation>
    <scope>NUCLEOTIDE SEQUENCE</scope>
    <source>
        <strain evidence="10">DSM 45356</strain>
    </source>
</reference>
<dbReference type="Pfam" id="PF05506">
    <property type="entry name" value="PLipase_C_C"/>
    <property type="match status" value="2"/>
</dbReference>
<keyword evidence="4" id="KW-0964">Secreted</keyword>
<dbReference type="Proteomes" id="UP000622552">
    <property type="component" value="Unassembled WGS sequence"/>
</dbReference>
<keyword evidence="6" id="KW-0843">Virulence</keyword>
<dbReference type="InterPro" id="IPR008475">
    <property type="entry name" value="PLipase_C_C"/>
</dbReference>
<evidence type="ECO:0000313" key="10">
    <source>
        <dbReference type="EMBL" id="MBG6138740.1"/>
    </source>
</evidence>
<evidence type="ECO:0000256" key="8">
    <source>
        <dbReference type="SAM" id="MobiDB-lite"/>
    </source>
</evidence>
<dbReference type="InterPro" id="IPR017850">
    <property type="entry name" value="Alkaline_phosphatase_core_sf"/>
</dbReference>
<comment type="catalytic activity">
    <reaction evidence="7">
        <text>a 1,2-diacyl-sn-glycero-3-phosphocholine + H2O = phosphocholine + a 1,2-diacyl-sn-glycerol + H(+)</text>
        <dbReference type="Rhea" id="RHEA:10604"/>
        <dbReference type="ChEBI" id="CHEBI:15377"/>
        <dbReference type="ChEBI" id="CHEBI:15378"/>
        <dbReference type="ChEBI" id="CHEBI:17815"/>
        <dbReference type="ChEBI" id="CHEBI:57643"/>
        <dbReference type="ChEBI" id="CHEBI:295975"/>
        <dbReference type="EC" id="3.1.4.3"/>
    </reaction>
    <physiologicalReaction direction="left-to-right" evidence="7">
        <dbReference type="Rhea" id="RHEA:10605"/>
    </physiologicalReaction>
</comment>
<dbReference type="InterPro" id="IPR017767">
    <property type="entry name" value="PC-PLC"/>
</dbReference>
<dbReference type="GO" id="GO:0016042">
    <property type="term" value="P:lipid catabolic process"/>
    <property type="evidence" value="ECO:0007669"/>
    <property type="project" value="InterPro"/>
</dbReference>
<dbReference type="Pfam" id="PF00754">
    <property type="entry name" value="F5_F8_type_C"/>
    <property type="match status" value="1"/>
</dbReference>
<evidence type="ECO:0000259" key="9">
    <source>
        <dbReference type="PROSITE" id="PS50022"/>
    </source>
</evidence>
<dbReference type="EC" id="3.1.4.3" evidence="3"/>
<dbReference type="Gene3D" id="2.60.120.260">
    <property type="entry name" value="Galactose-binding domain-like"/>
    <property type="match status" value="1"/>
</dbReference>
<organism evidence="10 11">
    <name type="scientific">Longispora fulva</name>
    <dbReference type="NCBI Taxonomy" id="619741"/>
    <lineage>
        <taxon>Bacteria</taxon>
        <taxon>Bacillati</taxon>
        <taxon>Actinomycetota</taxon>
        <taxon>Actinomycetes</taxon>
        <taxon>Micromonosporales</taxon>
        <taxon>Micromonosporaceae</taxon>
        <taxon>Longispora</taxon>
    </lineage>
</organism>
<dbReference type="NCBIfam" id="TIGR03396">
    <property type="entry name" value="PC_PLC"/>
    <property type="match status" value="1"/>
</dbReference>
<evidence type="ECO:0000256" key="1">
    <source>
        <dbReference type="ARBA" id="ARBA00004191"/>
    </source>
</evidence>
<dbReference type="PROSITE" id="PS50022">
    <property type="entry name" value="FA58C_3"/>
    <property type="match status" value="1"/>
</dbReference>
<dbReference type="RefSeq" id="WP_197005465.1">
    <property type="nucleotide sequence ID" value="NZ_BONS01000009.1"/>
</dbReference>
<dbReference type="InterPro" id="IPR000421">
    <property type="entry name" value="FA58C"/>
</dbReference>
<feature type="domain" description="F5/8 type C" evidence="9">
    <location>
        <begin position="688"/>
        <end position="837"/>
    </location>
</feature>
<dbReference type="InterPro" id="IPR006311">
    <property type="entry name" value="TAT_signal"/>
</dbReference>
<dbReference type="PANTHER" id="PTHR31956">
    <property type="entry name" value="NON-SPECIFIC PHOSPHOLIPASE C4-RELATED"/>
    <property type="match status" value="1"/>
</dbReference>
<dbReference type="CDD" id="cd16014">
    <property type="entry name" value="PLC"/>
    <property type="match status" value="1"/>
</dbReference>
<feature type="region of interest" description="Disordered" evidence="8">
    <location>
        <begin position="477"/>
        <end position="505"/>
    </location>
</feature>
<dbReference type="AlphaFoldDB" id="A0A8J7GQF1"/>
<dbReference type="Pfam" id="PF04185">
    <property type="entry name" value="Phosphoesterase"/>
    <property type="match status" value="1"/>
</dbReference>
<dbReference type="SUPFAM" id="SSF49785">
    <property type="entry name" value="Galactose-binding domain-like"/>
    <property type="match status" value="1"/>
</dbReference>
<sequence>MERRTFLRAGAATATAAAAFGLLPDSVRQALAMAAPTGGLEVIEHVVILMQENRSFDHYYGTLRGVRGFNDPAAITLPGGASVFRQPNGTGYVLPYPVHDQYMDGCDHSWGGGHAAWNNGRYDKWVPNKSVRTMTTFRRGDLPFYFALADAFTICDSYHCSEFGPTNPNRNYLFTGTVGNEPDGRRAIDNDAYGANHAGYSWTTYAERLEAAGRSWRVYQEWDNYTDNPLEFFVTFMNVARKALASTGYTKVEAFYNAVQGAAPAQQDVLLGKLAQGVATLTAAERSLYDRALRRERTGQLAAAFRADVAADRLPAVSWLVANYQQSEHPSSGPNNGAELTRQLLDALASNPAVWNKTVFLLTYDENDGFFDHVPPPTAPVVGDGSDGMSTVSTAGEIALSVPIGLGVRVPMIVVSPWSRGGAVCSQVFDHTSVIQFLEKWTGVAEPNISAWRRAVCGDLTAALDLTSANAAFPSLPTPVVSTGPRPTSPTPPASQALPAQEPGVRPARPLPYSLSVAARVTSGTVFFDFGNAGAAGAHFSVYANAYRTDGPWRYTVEAGKTLTDTFTGGTPTGAYDLTAHGPNGFVRRFVGNRITATNGGANPEVTLRYSPAEGRVYLRFVNTGGASCVFTVRAGNRPGTWSYPVAAGANTEDFYTVGGTNNWYDLTVTGPDGFLRRFAGHMETGAVSTSDPVMGSGRLAGTVRYVDSEETVAANNAAVNAVDGSTTTIWHTAWSGGTLPHEIQLDLGASRTVTGVSYLPRQSGVNGRIGAYEMYLSSDGNTWGSPVATGVFADDATEKVVRCWPTAARYVRLRALTEAGGRGAWTSAAEIAPLGW</sequence>
<keyword evidence="5 10" id="KW-0378">Hydrolase</keyword>
<evidence type="ECO:0000256" key="4">
    <source>
        <dbReference type="ARBA" id="ARBA00022512"/>
    </source>
</evidence>
<comment type="caution">
    <text evidence="10">The sequence shown here is derived from an EMBL/GenBank/DDBJ whole genome shotgun (WGS) entry which is preliminary data.</text>
</comment>
<gene>
    <name evidence="10" type="ORF">IW245_004934</name>
</gene>
<dbReference type="InterPro" id="IPR007312">
    <property type="entry name" value="Phosphoesterase"/>
</dbReference>
<accession>A0A8J7GQF1</accession>
<dbReference type="PANTHER" id="PTHR31956:SF1">
    <property type="entry name" value="NON-SPECIFIC PHOSPHOLIPASE C1"/>
    <property type="match status" value="1"/>
</dbReference>
<name>A0A8J7GQF1_9ACTN</name>
<comment type="similarity">
    <text evidence="2">Belongs to the bacterial phospholipase C family.</text>
</comment>
<proteinExistence type="inferred from homology"/>
<dbReference type="GO" id="GO:0034480">
    <property type="term" value="F:phosphatidylcholine phospholipase C activity"/>
    <property type="evidence" value="ECO:0007669"/>
    <property type="project" value="UniProtKB-EC"/>
</dbReference>
<protein>
    <recommendedName>
        <fullName evidence="3">phospholipase C</fullName>
        <ecNumber evidence="3">3.1.4.3</ecNumber>
    </recommendedName>
</protein>
<keyword evidence="11" id="KW-1185">Reference proteome</keyword>
<evidence type="ECO:0000256" key="3">
    <source>
        <dbReference type="ARBA" id="ARBA00012018"/>
    </source>
</evidence>
<keyword evidence="4" id="KW-0134">Cell wall</keyword>
<evidence type="ECO:0000313" key="11">
    <source>
        <dbReference type="Proteomes" id="UP000622552"/>
    </source>
</evidence>
<dbReference type="InterPro" id="IPR008979">
    <property type="entry name" value="Galactose-bd-like_sf"/>
</dbReference>
<evidence type="ECO:0000256" key="7">
    <source>
        <dbReference type="ARBA" id="ARBA00048421"/>
    </source>
</evidence>
<dbReference type="PROSITE" id="PS51318">
    <property type="entry name" value="TAT"/>
    <property type="match status" value="1"/>
</dbReference>
<evidence type="ECO:0000256" key="6">
    <source>
        <dbReference type="ARBA" id="ARBA00023026"/>
    </source>
</evidence>
<dbReference type="EMBL" id="JADOUF010000001">
    <property type="protein sequence ID" value="MBG6138740.1"/>
    <property type="molecule type" value="Genomic_DNA"/>
</dbReference>
<evidence type="ECO:0000256" key="5">
    <source>
        <dbReference type="ARBA" id="ARBA00022801"/>
    </source>
</evidence>
<comment type="subcellular location">
    <subcellularLocation>
        <location evidence="1">Secreted</location>
        <location evidence="1">Cell wall</location>
    </subcellularLocation>
</comment>